<dbReference type="EMBL" id="LVYU01000128">
    <property type="protein sequence ID" value="KZA97999.1"/>
    <property type="molecule type" value="Genomic_DNA"/>
</dbReference>
<name>A0A154IDF3_RHILE</name>
<dbReference type="RefSeq" id="WP_062944208.1">
    <property type="nucleotide sequence ID" value="NZ_CP171844.1"/>
</dbReference>
<feature type="domain" description="Xylose isomerase-like TIM barrel" evidence="1">
    <location>
        <begin position="20"/>
        <end position="289"/>
    </location>
</feature>
<sequence length="304" mass="35017">MKIALDPHMHRHLNLRDLCRKVAELGYEHIELSPRDDFLPWWVRPRAHKERIAEFKSALKDHGVQLASILPMYRWASPHEDERQAAVRYWKEAIAISAEMGCDTMNSEFGRGPSPDRSHRASCCGGMHTHEHSEAAWWRSIEELVPVFEREGVTLNMEPHPEDWCETLHPAIDMLKTIGSKNVKFLYCAPHTFYFGDDMARMIRDAGPLIAHVHVADTYNHKASSGLRYIINPPGAKVTIHQHMDMYQGEINWDVFFSSLAAVGFDGIITACVFGWEERADDSGRFMRSEIQKYVDKYWPGKLD</sequence>
<evidence type="ECO:0000259" key="1">
    <source>
        <dbReference type="Pfam" id="PF01261"/>
    </source>
</evidence>
<evidence type="ECO:0000313" key="2">
    <source>
        <dbReference type="EMBL" id="KZA97999.1"/>
    </source>
</evidence>
<proteinExistence type="predicted"/>
<organism evidence="2">
    <name type="scientific">Rhizobium leguminosarum</name>
    <dbReference type="NCBI Taxonomy" id="384"/>
    <lineage>
        <taxon>Bacteria</taxon>
        <taxon>Pseudomonadati</taxon>
        <taxon>Pseudomonadota</taxon>
        <taxon>Alphaproteobacteria</taxon>
        <taxon>Hyphomicrobiales</taxon>
        <taxon>Rhizobiaceae</taxon>
        <taxon>Rhizobium/Agrobacterium group</taxon>
        <taxon>Rhizobium</taxon>
    </lineage>
</organism>
<dbReference type="Pfam" id="PF01261">
    <property type="entry name" value="AP_endonuc_2"/>
    <property type="match status" value="1"/>
</dbReference>
<dbReference type="PANTHER" id="PTHR12110">
    <property type="entry name" value="HYDROXYPYRUVATE ISOMERASE"/>
    <property type="match status" value="1"/>
</dbReference>
<dbReference type="InterPro" id="IPR036237">
    <property type="entry name" value="Xyl_isomerase-like_sf"/>
</dbReference>
<accession>A0A154IDF3</accession>
<dbReference type="AlphaFoldDB" id="A0A154IDF3"/>
<gene>
    <name evidence="2" type="ORF">A4A59_29620</name>
</gene>
<dbReference type="PANTHER" id="PTHR12110:SF21">
    <property type="entry name" value="XYLOSE ISOMERASE-LIKE TIM BARREL DOMAIN-CONTAINING PROTEIN"/>
    <property type="match status" value="1"/>
</dbReference>
<dbReference type="InterPro" id="IPR050312">
    <property type="entry name" value="IolE/XylAMocC-like"/>
</dbReference>
<reference evidence="2" key="1">
    <citation type="submission" date="2016-03" db="EMBL/GenBank/DDBJ databases">
        <title>Microsymbionts genomes from the relict species Vavilovia formosa.</title>
        <authorList>
            <person name="Chirak E."/>
            <person name="Kimeklis A."/>
            <person name="Kopat V."/>
            <person name="Andronov E."/>
        </authorList>
    </citation>
    <scope>NUCLEOTIDE SEQUENCE [LARGE SCALE GENOMIC DNA]</scope>
    <source>
        <strain evidence="2">Vaf12</strain>
    </source>
</reference>
<dbReference type="InterPro" id="IPR013022">
    <property type="entry name" value="Xyl_isomerase-like_TIM-brl"/>
</dbReference>
<comment type="caution">
    <text evidence="2">The sequence shown here is derived from an EMBL/GenBank/DDBJ whole genome shotgun (WGS) entry which is preliminary data.</text>
</comment>
<dbReference type="Gene3D" id="3.20.20.150">
    <property type="entry name" value="Divalent-metal-dependent TIM barrel enzymes"/>
    <property type="match status" value="1"/>
</dbReference>
<dbReference type="SUPFAM" id="SSF51658">
    <property type="entry name" value="Xylose isomerase-like"/>
    <property type="match status" value="1"/>
</dbReference>
<protein>
    <submittedName>
        <fullName evidence="2">Protein iolH</fullName>
    </submittedName>
</protein>